<keyword evidence="3" id="KW-1185">Reference proteome</keyword>
<accession>A0A5C3M8Y2</accession>
<organism evidence="2 3">
    <name type="scientific">Crucibulum laeve</name>
    <dbReference type="NCBI Taxonomy" id="68775"/>
    <lineage>
        <taxon>Eukaryota</taxon>
        <taxon>Fungi</taxon>
        <taxon>Dikarya</taxon>
        <taxon>Basidiomycota</taxon>
        <taxon>Agaricomycotina</taxon>
        <taxon>Agaricomycetes</taxon>
        <taxon>Agaricomycetidae</taxon>
        <taxon>Agaricales</taxon>
        <taxon>Agaricineae</taxon>
        <taxon>Nidulariaceae</taxon>
        <taxon>Crucibulum</taxon>
    </lineage>
</organism>
<evidence type="ECO:0000313" key="3">
    <source>
        <dbReference type="Proteomes" id="UP000308652"/>
    </source>
</evidence>
<dbReference type="EMBL" id="ML213607">
    <property type="protein sequence ID" value="TFK37601.1"/>
    <property type="molecule type" value="Genomic_DNA"/>
</dbReference>
<evidence type="ECO:0000313" key="2">
    <source>
        <dbReference type="EMBL" id="TFK37601.1"/>
    </source>
</evidence>
<proteinExistence type="predicted"/>
<name>A0A5C3M8Y2_9AGAR</name>
<dbReference type="Proteomes" id="UP000308652">
    <property type="component" value="Unassembled WGS sequence"/>
</dbReference>
<protein>
    <submittedName>
        <fullName evidence="2">Uncharacterized protein</fullName>
    </submittedName>
</protein>
<feature type="region of interest" description="Disordered" evidence="1">
    <location>
        <begin position="52"/>
        <end position="74"/>
    </location>
</feature>
<evidence type="ECO:0000256" key="1">
    <source>
        <dbReference type="SAM" id="MobiDB-lite"/>
    </source>
</evidence>
<reference evidence="2 3" key="1">
    <citation type="journal article" date="2019" name="Nat. Ecol. Evol.">
        <title>Megaphylogeny resolves global patterns of mushroom evolution.</title>
        <authorList>
            <person name="Varga T."/>
            <person name="Krizsan K."/>
            <person name="Foldi C."/>
            <person name="Dima B."/>
            <person name="Sanchez-Garcia M."/>
            <person name="Sanchez-Ramirez S."/>
            <person name="Szollosi G.J."/>
            <person name="Szarkandi J.G."/>
            <person name="Papp V."/>
            <person name="Albert L."/>
            <person name="Andreopoulos W."/>
            <person name="Angelini C."/>
            <person name="Antonin V."/>
            <person name="Barry K.W."/>
            <person name="Bougher N.L."/>
            <person name="Buchanan P."/>
            <person name="Buyck B."/>
            <person name="Bense V."/>
            <person name="Catcheside P."/>
            <person name="Chovatia M."/>
            <person name="Cooper J."/>
            <person name="Damon W."/>
            <person name="Desjardin D."/>
            <person name="Finy P."/>
            <person name="Geml J."/>
            <person name="Haridas S."/>
            <person name="Hughes K."/>
            <person name="Justo A."/>
            <person name="Karasinski D."/>
            <person name="Kautmanova I."/>
            <person name="Kiss B."/>
            <person name="Kocsube S."/>
            <person name="Kotiranta H."/>
            <person name="LaButti K.M."/>
            <person name="Lechner B.E."/>
            <person name="Liimatainen K."/>
            <person name="Lipzen A."/>
            <person name="Lukacs Z."/>
            <person name="Mihaltcheva S."/>
            <person name="Morgado L.N."/>
            <person name="Niskanen T."/>
            <person name="Noordeloos M.E."/>
            <person name="Ohm R.A."/>
            <person name="Ortiz-Santana B."/>
            <person name="Ovrebo C."/>
            <person name="Racz N."/>
            <person name="Riley R."/>
            <person name="Savchenko A."/>
            <person name="Shiryaev A."/>
            <person name="Soop K."/>
            <person name="Spirin V."/>
            <person name="Szebenyi C."/>
            <person name="Tomsovsky M."/>
            <person name="Tulloss R.E."/>
            <person name="Uehling J."/>
            <person name="Grigoriev I.V."/>
            <person name="Vagvolgyi C."/>
            <person name="Papp T."/>
            <person name="Martin F.M."/>
            <person name="Miettinen O."/>
            <person name="Hibbett D.S."/>
            <person name="Nagy L.G."/>
        </authorList>
    </citation>
    <scope>NUCLEOTIDE SEQUENCE [LARGE SCALE GENOMIC DNA]</scope>
    <source>
        <strain evidence="2 3">CBS 166.37</strain>
    </source>
</reference>
<sequence>MDARCICTEGVNREVRNGGERPCDFGDERGCIFKGSTDACCIYTEGLDREVRDGGERPGGFREGANREVRDGGEWPGDFRDEGGHFFMGSKDVRCVCTEARVDREVRDGGEWPGDLGDEGGHFLEEEAMMEGEEKLA</sequence>
<dbReference type="AlphaFoldDB" id="A0A5C3M8Y2"/>
<gene>
    <name evidence="2" type="ORF">BDQ12DRAFT_684959</name>
</gene>